<comment type="caution">
    <text evidence="1">The sequence shown here is derived from an EMBL/GenBank/DDBJ whole genome shotgun (WGS) entry which is preliminary data.</text>
</comment>
<evidence type="ECO:0000313" key="2">
    <source>
        <dbReference type="Proteomes" id="UP000276133"/>
    </source>
</evidence>
<gene>
    <name evidence="1" type="ORF">BpHYR1_050538</name>
</gene>
<organism evidence="1 2">
    <name type="scientific">Brachionus plicatilis</name>
    <name type="common">Marine rotifer</name>
    <name type="synonym">Brachionus muelleri</name>
    <dbReference type="NCBI Taxonomy" id="10195"/>
    <lineage>
        <taxon>Eukaryota</taxon>
        <taxon>Metazoa</taxon>
        <taxon>Spiralia</taxon>
        <taxon>Gnathifera</taxon>
        <taxon>Rotifera</taxon>
        <taxon>Eurotatoria</taxon>
        <taxon>Monogononta</taxon>
        <taxon>Pseudotrocha</taxon>
        <taxon>Ploima</taxon>
        <taxon>Brachionidae</taxon>
        <taxon>Brachionus</taxon>
    </lineage>
</organism>
<dbReference type="EMBL" id="REGN01001036">
    <property type="protein sequence ID" value="RNA37519.1"/>
    <property type="molecule type" value="Genomic_DNA"/>
</dbReference>
<evidence type="ECO:0000313" key="1">
    <source>
        <dbReference type="EMBL" id="RNA37519.1"/>
    </source>
</evidence>
<proteinExistence type="predicted"/>
<accession>A0A3M7SP61</accession>
<dbReference type="AlphaFoldDB" id="A0A3M7SP61"/>
<reference evidence="1 2" key="1">
    <citation type="journal article" date="2018" name="Sci. Rep.">
        <title>Genomic signatures of local adaptation to the degree of environmental predictability in rotifers.</title>
        <authorList>
            <person name="Franch-Gras L."/>
            <person name="Hahn C."/>
            <person name="Garcia-Roger E.M."/>
            <person name="Carmona M.J."/>
            <person name="Serra M."/>
            <person name="Gomez A."/>
        </authorList>
    </citation>
    <scope>NUCLEOTIDE SEQUENCE [LARGE SCALE GENOMIC DNA]</scope>
    <source>
        <strain evidence="1">HYR1</strain>
    </source>
</reference>
<sequence>MACSIVFYNKFKYNFENALKMCDEKILQCRSIEIIYNVSNIDYLQYI</sequence>
<keyword evidence="2" id="KW-1185">Reference proteome</keyword>
<dbReference type="Proteomes" id="UP000276133">
    <property type="component" value="Unassembled WGS sequence"/>
</dbReference>
<name>A0A3M7SP61_BRAPC</name>
<protein>
    <submittedName>
        <fullName evidence="1">Uncharacterized protein</fullName>
    </submittedName>
</protein>